<evidence type="ECO:0000256" key="1">
    <source>
        <dbReference type="SAM" id="MobiDB-lite"/>
    </source>
</evidence>
<feature type="non-terminal residue" evidence="2">
    <location>
        <position position="1"/>
    </location>
</feature>
<gene>
    <name evidence="2" type="ORF">ALMOND_2B007462</name>
</gene>
<dbReference type="Proteomes" id="UP000327085">
    <property type="component" value="Chromosome 2"/>
</dbReference>
<dbReference type="InParanoid" id="A0A5E4GLN8"/>
<accession>A0A5E4GLN8</accession>
<dbReference type="Gramene" id="VVA40543">
    <property type="protein sequence ID" value="VVA40543"/>
    <property type="gene ID" value="Prudul26B007462"/>
</dbReference>
<feature type="region of interest" description="Disordered" evidence="1">
    <location>
        <begin position="1"/>
        <end position="51"/>
    </location>
</feature>
<dbReference type="AlphaFoldDB" id="A0A5E4GLN8"/>
<feature type="compositionally biased region" description="Basic and acidic residues" evidence="1">
    <location>
        <begin position="29"/>
        <end position="51"/>
    </location>
</feature>
<evidence type="ECO:0000313" key="2">
    <source>
        <dbReference type="EMBL" id="VVA40543.1"/>
    </source>
</evidence>
<proteinExistence type="predicted"/>
<dbReference type="EMBL" id="CABIKO010001011">
    <property type="protein sequence ID" value="VVA40543.1"/>
    <property type="molecule type" value="Genomic_DNA"/>
</dbReference>
<protein>
    <submittedName>
        <fullName evidence="2">Uncharacterized protein</fullName>
    </submittedName>
</protein>
<feature type="compositionally biased region" description="Basic and acidic residues" evidence="1">
    <location>
        <begin position="1"/>
        <end position="13"/>
    </location>
</feature>
<name>A0A5E4GLN8_PRUDU</name>
<sequence length="51" mass="6048">DWPLHEDERDEGKTPPVKRKKSKEKKGIKKEADAKSENKVEARRREWGCWG</sequence>
<organism evidence="2 3">
    <name type="scientific">Prunus dulcis</name>
    <name type="common">Almond</name>
    <name type="synonym">Amygdalus dulcis</name>
    <dbReference type="NCBI Taxonomy" id="3755"/>
    <lineage>
        <taxon>Eukaryota</taxon>
        <taxon>Viridiplantae</taxon>
        <taxon>Streptophyta</taxon>
        <taxon>Embryophyta</taxon>
        <taxon>Tracheophyta</taxon>
        <taxon>Spermatophyta</taxon>
        <taxon>Magnoliopsida</taxon>
        <taxon>eudicotyledons</taxon>
        <taxon>Gunneridae</taxon>
        <taxon>Pentapetalae</taxon>
        <taxon>rosids</taxon>
        <taxon>fabids</taxon>
        <taxon>Rosales</taxon>
        <taxon>Rosaceae</taxon>
        <taxon>Amygdaloideae</taxon>
        <taxon>Amygdaleae</taxon>
        <taxon>Prunus</taxon>
    </lineage>
</organism>
<feature type="compositionally biased region" description="Basic residues" evidence="1">
    <location>
        <begin position="16"/>
        <end position="28"/>
    </location>
</feature>
<reference evidence="3" key="1">
    <citation type="journal article" date="2020" name="Plant J.">
        <title>Transposons played a major role in the diversification between the closely related almond and peach genomes: results from the almond genome sequence.</title>
        <authorList>
            <person name="Alioto T."/>
            <person name="Alexiou K.G."/>
            <person name="Bardil A."/>
            <person name="Barteri F."/>
            <person name="Castanera R."/>
            <person name="Cruz F."/>
            <person name="Dhingra A."/>
            <person name="Duval H."/>
            <person name="Fernandez I Marti A."/>
            <person name="Frias L."/>
            <person name="Galan B."/>
            <person name="Garcia J.L."/>
            <person name="Howad W."/>
            <person name="Gomez-Garrido J."/>
            <person name="Gut M."/>
            <person name="Julca I."/>
            <person name="Morata J."/>
            <person name="Puigdomenech P."/>
            <person name="Ribeca P."/>
            <person name="Rubio Cabetas M.J."/>
            <person name="Vlasova A."/>
            <person name="Wirthensohn M."/>
            <person name="Garcia-Mas J."/>
            <person name="Gabaldon T."/>
            <person name="Casacuberta J.M."/>
            <person name="Arus P."/>
        </authorList>
    </citation>
    <scope>NUCLEOTIDE SEQUENCE [LARGE SCALE GENOMIC DNA]</scope>
    <source>
        <strain evidence="3">cv. Texas</strain>
    </source>
</reference>
<evidence type="ECO:0000313" key="3">
    <source>
        <dbReference type="Proteomes" id="UP000327085"/>
    </source>
</evidence>